<reference evidence="2" key="1">
    <citation type="journal article" date="2015" name="PLoS Genet.">
        <title>The dynamic genome and transcriptome of the human fungal pathogen Blastomyces and close relative Emmonsia.</title>
        <authorList>
            <person name="Munoz J.F."/>
            <person name="Gauthier G.M."/>
            <person name="Desjardins C.A."/>
            <person name="Gallo J.E."/>
            <person name="Holder J."/>
            <person name="Sullivan T.D."/>
            <person name="Marty A.J."/>
            <person name="Carmen J.C."/>
            <person name="Chen Z."/>
            <person name="Ding L."/>
            <person name="Gujja S."/>
            <person name="Magrini V."/>
            <person name="Misas E."/>
            <person name="Mitreva M."/>
            <person name="Priest M."/>
            <person name="Saif S."/>
            <person name="Whiston E.A."/>
            <person name="Young S."/>
            <person name="Zeng Q."/>
            <person name="Goldman W.E."/>
            <person name="Mardis E.R."/>
            <person name="Taylor J.W."/>
            <person name="McEwen J.G."/>
            <person name="Clay O.K."/>
            <person name="Klein B.S."/>
            <person name="Cuomo C.A."/>
        </authorList>
    </citation>
    <scope>NUCLEOTIDE SEQUENCE [LARGE SCALE GENOMIC DNA]</scope>
    <source>
        <strain evidence="2">UAMH 3008</strain>
    </source>
</reference>
<dbReference type="EMBL" id="LCZI01000377">
    <property type="protein sequence ID" value="KKZ66903.1"/>
    <property type="molecule type" value="Genomic_DNA"/>
</dbReference>
<organism evidence="1 2">
    <name type="scientific">[Emmonsia] crescens</name>
    <dbReference type="NCBI Taxonomy" id="73230"/>
    <lineage>
        <taxon>Eukaryota</taxon>
        <taxon>Fungi</taxon>
        <taxon>Dikarya</taxon>
        <taxon>Ascomycota</taxon>
        <taxon>Pezizomycotina</taxon>
        <taxon>Eurotiomycetes</taxon>
        <taxon>Eurotiomycetidae</taxon>
        <taxon>Onygenales</taxon>
        <taxon>Ajellomycetaceae</taxon>
        <taxon>Emergomyces</taxon>
    </lineage>
</organism>
<accession>A0A0G2I8T1</accession>
<dbReference type="AlphaFoldDB" id="A0A0G2I8T1"/>
<sequence>MALAITYSQNTWRARPCDEVTTGNVVLYPSYVDVASISSAPARGQSFLSREVWNISMATNRANQCHPKGQLTCCLLPQEMEIGTCHHEMKAKAYRQEYVRHFEKSEQVEELDDRLKLYGVKKKLICSARRGKYSTGDFGNLLELAHLYGGGN</sequence>
<gene>
    <name evidence="1" type="ORF">EMCG_07399</name>
</gene>
<protein>
    <submittedName>
        <fullName evidence="1">Uncharacterized protein</fullName>
    </submittedName>
</protein>
<dbReference type="OrthoDB" id="5772781at2759"/>
<proteinExistence type="predicted"/>
<dbReference type="Proteomes" id="UP000034164">
    <property type="component" value="Unassembled WGS sequence"/>
</dbReference>
<dbReference type="VEuPathDB" id="FungiDB:EMCG_07399"/>
<name>A0A0G2I8T1_9EURO</name>
<evidence type="ECO:0000313" key="1">
    <source>
        <dbReference type="EMBL" id="KKZ66903.1"/>
    </source>
</evidence>
<comment type="caution">
    <text evidence="1">The sequence shown here is derived from an EMBL/GenBank/DDBJ whole genome shotgun (WGS) entry which is preliminary data.</text>
</comment>
<evidence type="ECO:0000313" key="2">
    <source>
        <dbReference type="Proteomes" id="UP000034164"/>
    </source>
</evidence>